<sequence>MLAALGIDSIDRLFADIPDQFRNPTLNLPAPLSELEIQRELGAMGAKNRPLSSGPSFLGAGSYDHFIPALIKPLITRGEFLTAYTPYQAEASQGTLQVIYEFQTLICNLYGMEVANAGMYDGATSLAEAALMACRVTKREKVVLADTISPAYTAVICTYCQSQDITVEIVDPSSPVFDSETACLVLQYPNYLGYIEDLKSLVDTAHSQGALAVVSTDPTAMGIFQTPGHYDADIVTGDGQSLGIPTSYGGPYVGLFATKQEYIRQMPSRLSGRTVDKNGKTGYVLTLQTREQHIRRERATSNICTNEALYALAATIYLAAMGKHGLRQVAELCYHKAHYAAAQIAGLPGYSLPIDKPFFQEFVVQCPSSPTEINKKLMKRNILGGLDITEQIPNGMLLCFTEMNSREDIDALLVALSEFK</sequence>
<dbReference type="GO" id="GO:0004375">
    <property type="term" value="F:glycine dehydrogenase (decarboxylating) activity"/>
    <property type="evidence" value="ECO:0007669"/>
    <property type="project" value="UniProtKB-EC"/>
</dbReference>
<dbReference type="InterPro" id="IPR049315">
    <property type="entry name" value="GDC-P_N"/>
</dbReference>
<dbReference type="SUPFAM" id="SSF53383">
    <property type="entry name" value="PLP-dependent transferases"/>
    <property type="match status" value="1"/>
</dbReference>
<dbReference type="Gene3D" id="3.90.1150.10">
    <property type="entry name" value="Aspartate Aminotransferase, domain 1"/>
    <property type="match status" value="1"/>
</dbReference>
<feature type="domain" description="Glycine cleavage system P-protein N-terminal" evidence="4">
    <location>
        <begin position="1"/>
        <end position="415"/>
    </location>
</feature>
<organism evidence="5">
    <name type="scientific">marine metagenome</name>
    <dbReference type="NCBI Taxonomy" id="408172"/>
    <lineage>
        <taxon>unclassified sequences</taxon>
        <taxon>metagenomes</taxon>
        <taxon>ecological metagenomes</taxon>
    </lineage>
</organism>
<gene>
    <name evidence="5" type="ORF">METZ01_LOCUS14217</name>
</gene>
<keyword evidence="2" id="KW-0560">Oxidoreductase</keyword>
<reference evidence="5" key="1">
    <citation type="submission" date="2018-05" db="EMBL/GenBank/DDBJ databases">
        <authorList>
            <person name="Lanie J.A."/>
            <person name="Ng W.-L."/>
            <person name="Kazmierczak K.M."/>
            <person name="Andrzejewski T.M."/>
            <person name="Davidsen T.M."/>
            <person name="Wayne K.J."/>
            <person name="Tettelin H."/>
            <person name="Glass J.I."/>
            <person name="Rusch D."/>
            <person name="Podicherti R."/>
            <person name="Tsui H.-C.T."/>
            <person name="Winkler M.E."/>
        </authorList>
    </citation>
    <scope>NUCLEOTIDE SEQUENCE</scope>
</reference>
<comment type="catalytic activity">
    <reaction evidence="3">
        <text>N(6)-[(R)-lipoyl]-L-lysyl-[glycine-cleavage complex H protein] + glycine + H(+) = N(6)-[(R)-S(8)-aminomethyldihydrolipoyl]-L-lysyl-[glycine-cleavage complex H protein] + CO2</text>
        <dbReference type="Rhea" id="RHEA:24304"/>
        <dbReference type="Rhea" id="RHEA-COMP:10494"/>
        <dbReference type="Rhea" id="RHEA-COMP:10495"/>
        <dbReference type="ChEBI" id="CHEBI:15378"/>
        <dbReference type="ChEBI" id="CHEBI:16526"/>
        <dbReference type="ChEBI" id="CHEBI:57305"/>
        <dbReference type="ChEBI" id="CHEBI:83099"/>
        <dbReference type="ChEBI" id="CHEBI:83143"/>
        <dbReference type="EC" id="1.4.4.2"/>
    </reaction>
</comment>
<evidence type="ECO:0000259" key="4">
    <source>
        <dbReference type="Pfam" id="PF02347"/>
    </source>
</evidence>
<evidence type="ECO:0000313" key="5">
    <source>
        <dbReference type="EMBL" id="SUZ61363.1"/>
    </source>
</evidence>
<dbReference type="PIRSF" id="PIRSF006815">
    <property type="entry name" value="GcvPA"/>
    <property type="match status" value="1"/>
</dbReference>
<accession>A0A381P6W2</accession>
<dbReference type="EMBL" id="UINC01000799">
    <property type="protein sequence ID" value="SUZ61363.1"/>
    <property type="molecule type" value="Genomic_DNA"/>
</dbReference>
<evidence type="ECO:0000256" key="3">
    <source>
        <dbReference type="ARBA" id="ARBA00049026"/>
    </source>
</evidence>
<dbReference type="InterPro" id="IPR020581">
    <property type="entry name" value="GDC_P"/>
</dbReference>
<dbReference type="PANTHER" id="PTHR42806:SF1">
    <property type="entry name" value="GLYCINE DEHYDROGENASE (DECARBOXYLATING)"/>
    <property type="match status" value="1"/>
</dbReference>
<protein>
    <recommendedName>
        <fullName evidence="1">glycine dehydrogenase (aminomethyl-transferring)</fullName>
        <ecNumber evidence="1">1.4.4.2</ecNumber>
    </recommendedName>
</protein>
<evidence type="ECO:0000256" key="2">
    <source>
        <dbReference type="ARBA" id="ARBA00023002"/>
    </source>
</evidence>
<dbReference type="CDD" id="cd00613">
    <property type="entry name" value="GDC-P"/>
    <property type="match status" value="1"/>
</dbReference>
<dbReference type="GO" id="GO:0009116">
    <property type="term" value="P:nucleoside metabolic process"/>
    <property type="evidence" value="ECO:0007669"/>
    <property type="project" value="InterPro"/>
</dbReference>
<dbReference type="AlphaFoldDB" id="A0A381P6W2"/>
<dbReference type="NCBIfam" id="NF001696">
    <property type="entry name" value="PRK00451.1"/>
    <property type="match status" value="1"/>
</dbReference>
<proteinExistence type="inferred from homology"/>
<dbReference type="PANTHER" id="PTHR42806">
    <property type="entry name" value="GLYCINE CLEAVAGE SYSTEM P-PROTEIN"/>
    <property type="match status" value="1"/>
</dbReference>
<dbReference type="InterPro" id="IPR015424">
    <property type="entry name" value="PyrdxlP-dep_Trfase"/>
</dbReference>
<dbReference type="InterPro" id="IPR015421">
    <property type="entry name" value="PyrdxlP-dep_Trfase_major"/>
</dbReference>
<dbReference type="Pfam" id="PF02347">
    <property type="entry name" value="GDC-P"/>
    <property type="match status" value="1"/>
</dbReference>
<dbReference type="InterPro" id="IPR015422">
    <property type="entry name" value="PyrdxlP-dep_Trfase_small"/>
</dbReference>
<dbReference type="GO" id="GO:0006546">
    <property type="term" value="P:glycine catabolic process"/>
    <property type="evidence" value="ECO:0007669"/>
    <property type="project" value="InterPro"/>
</dbReference>
<name>A0A381P6W2_9ZZZZ</name>
<dbReference type="InterPro" id="IPR023010">
    <property type="entry name" value="GcvPA"/>
</dbReference>
<dbReference type="Gene3D" id="3.40.640.10">
    <property type="entry name" value="Type I PLP-dependent aspartate aminotransferase-like (Major domain)"/>
    <property type="match status" value="1"/>
</dbReference>
<dbReference type="HAMAP" id="MF_00712">
    <property type="entry name" value="GcvPA"/>
    <property type="match status" value="1"/>
</dbReference>
<dbReference type="EC" id="1.4.4.2" evidence="1"/>
<evidence type="ECO:0000256" key="1">
    <source>
        <dbReference type="ARBA" id="ARBA00012134"/>
    </source>
</evidence>